<dbReference type="Proteomes" id="UP000239549">
    <property type="component" value="Unassembled WGS sequence"/>
</dbReference>
<gene>
    <name evidence="2" type="ORF">DCCM_4068</name>
</gene>
<dbReference type="Gene3D" id="1.20.1260.10">
    <property type="match status" value="1"/>
</dbReference>
<evidence type="ECO:0000259" key="1">
    <source>
        <dbReference type="Pfam" id="PF02915"/>
    </source>
</evidence>
<feature type="domain" description="Rubrerythrin diiron-binding" evidence="1">
    <location>
        <begin position="9"/>
        <end position="153"/>
    </location>
</feature>
<organism evidence="2 3">
    <name type="scientific">Desulfocucumis palustris</name>
    <dbReference type="NCBI Taxonomy" id="1898651"/>
    <lineage>
        <taxon>Bacteria</taxon>
        <taxon>Bacillati</taxon>
        <taxon>Bacillota</taxon>
        <taxon>Clostridia</taxon>
        <taxon>Eubacteriales</taxon>
        <taxon>Desulfocucumaceae</taxon>
        <taxon>Desulfocucumis</taxon>
    </lineage>
</organism>
<dbReference type="EMBL" id="BFAV01000155">
    <property type="protein sequence ID" value="GBF34948.1"/>
    <property type="molecule type" value="Genomic_DNA"/>
</dbReference>
<evidence type="ECO:0000313" key="3">
    <source>
        <dbReference type="Proteomes" id="UP000239549"/>
    </source>
</evidence>
<dbReference type="InterPro" id="IPR012347">
    <property type="entry name" value="Ferritin-like"/>
</dbReference>
<reference evidence="3" key="1">
    <citation type="submission" date="2018-02" db="EMBL/GenBank/DDBJ databases">
        <title>Genome sequence of Desulfocucumis palustris strain NAW-5.</title>
        <authorList>
            <person name="Watanabe M."/>
            <person name="Kojima H."/>
            <person name="Fukui M."/>
        </authorList>
    </citation>
    <scope>NUCLEOTIDE SEQUENCE [LARGE SCALE GENOMIC DNA]</scope>
    <source>
        <strain evidence="3">NAW-5</strain>
    </source>
</reference>
<dbReference type="RefSeq" id="WP_104373099.1">
    <property type="nucleotide sequence ID" value="NZ_BFAV01000155.1"/>
</dbReference>
<dbReference type="InterPro" id="IPR009078">
    <property type="entry name" value="Ferritin-like_SF"/>
</dbReference>
<accession>A0A2L2XFC9</accession>
<proteinExistence type="predicted"/>
<dbReference type="CDD" id="cd01045">
    <property type="entry name" value="Ferritin_like_AB"/>
    <property type="match status" value="1"/>
</dbReference>
<comment type="caution">
    <text evidence="2">The sequence shown here is derived from an EMBL/GenBank/DDBJ whole genome shotgun (WGS) entry which is preliminary data.</text>
</comment>
<name>A0A2L2XFC9_9FIRM</name>
<dbReference type="PANTHER" id="PTHR33531:SF7">
    <property type="entry name" value="HYPOTHETICAL MEMBRANE PROTEIN, CONSERVED"/>
    <property type="match status" value="1"/>
</dbReference>
<dbReference type="SUPFAM" id="SSF47240">
    <property type="entry name" value="Ferritin-like"/>
    <property type="match status" value="1"/>
</dbReference>
<dbReference type="OrthoDB" id="271558at2"/>
<dbReference type="GO" id="GO:0016491">
    <property type="term" value="F:oxidoreductase activity"/>
    <property type="evidence" value="ECO:0007669"/>
    <property type="project" value="InterPro"/>
</dbReference>
<protein>
    <submittedName>
        <fullName evidence="2">Rubrerythrin</fullName>
    </submittedName>
</protein>
<keyword evidence="3" id="KW-1185">Reference proteome</keyword>
<evidence type="ECO:0000313" key="2">
    <source>
        <dbReference type="EMBL" id="GBF34948.1"/>
    </source>
</evidence>
<sequence length="161" mass="18586">MEHDFSLQDIVSMAMENEEKGHRFYSHMSLKVKNQATRDIFHKLALEEIEHKKSFQKLLGMELSGQKEDALDGATKKYLKAIILADVFPEIDESRGGGNDCDTPLWALGIGIQAEKNSILVYQEMYNKIQFQPARDLFSKLLEEEKMHLVELREQVEELSK</sequence>
<dbReference type="PANTHER" id="PTHR33531">
    <property type="entry name" value="RUBRERYTHRIN SUBFAMILY"/>
    <property type="match status" value="1"/>
</dbReference>
<dbReference type="Pfam" id="PF02915">
    <property type="entry name" value="Rubrerythrin"/>
    <property type="match status" value="1"/>
</dbReference>
<dbReference type="GO" id="GO:0046872">
    <property type="term" value="F:metal ion binding"/>
    <property type="evidence" value="ECO:0007669"/>
    <property type="project" value="InterPro"/>
</dbReference>
<dbReference type="AlphaFoldDB" id="A0A2L2XFC9"/>
<dbReference type="InterPro" id="IPR003251">
    <property type="entry name" value="Rr_diiron-bd_dom"/>
</dbReference>